<protein>
    <submittedName>
        <fullName evidence="1">Uncharacterized protein</fullName>
    </submittedName>
</protein>
<keyword evidence="2" id="KW-1185">Reference proteome</keyword>
<dbReference type="AlphaFoldDB" id="A0A9P0FRA5"/>
<reference evidence="1" key="1">
    <citation type="submission" date="2021-12" db="EMBL/GenBank/DDBJ databases">
        <authorList>
            <person name="King R."/>
        </authorList>
    </citation>
    <scope>NUCLEOTIDE SEQUENCE</scope>
</reference>
<dbReference type="OrthoDB" id="6716593at2759"/>
<organism evidence="1 2">
    <name type="scientific">Brassicogethes aeneus</name>
    <name type="common">Rape pollen beetle</name>
    <name type="synonym">Meligethes aeneus</name>
    <dbReference type="NCBI Taxonomy" id="1431903"/>
    <lineage>
        <taxon>Eukaryota</taxon>
        <taxon>Metazoa</taxon>
        <taxon>Ecdysozoa</taxon>
        <taxon>Arthropoda</taxon>
        <taxon>Hexapoda</taxon>
        <taxon>Insecta</taxon>
        <taxon>Pterygota</taxon>
        <taxon>Neoptera</taxon>
        <taxon>Endopterygota</taxon>
        <taxon>Coleoptera</taxon>
        <taxon>Polyphaga</taxon>
        <taxon>Cucujiformia</taxon>
        <taxon>Nitidulidae</taxon>
        <taxon>Meligethinae</taxon>
        <taxon>Brassicogethes</taxon>
    </lineage>
</organism>
<name>A0A9P0FRA5_BRAAE</name>
<sequence>MAKFLNVRSCMSFASDSFFQRVRNSLTESGIIWENIVSKHLSPMQAYGRSAEIDKAFYHKTGIDIVLDRRGFEPQHISCSITTDSVEILAERKIEQGHMKAAKRYLKLRQQIDPNTGECCMSSEGIILLTASWL</sequence>
<evidence type="ECO:0000313" key="1">
    <source>
        <dbReference type="EMBL" id="CAH0564216.1"/>
    </source>
</evidence>
<gene>
    <name evidence="1" type="ORF">MELIAE_LOCUS12819</name>
</gene>
<dbReference type="Proteomes" id="UP001154078">
    <property type="component" value="Chromosome 9"/>
</dbReference>
<accession>A0A9P0FRA5</accession>
<evidence type="ECO:0000313" key="2">
    <source>
        <dbReference type="Proteomes" id="UP001154078"/>
    </source>
</evidence>
<proteinExistence type="predicted"/>
<dbReference type="EMBL" id="OV121140">
    <property type="protein sequence ID" value="CAH0564216.1"/>
    <property type="molecule type" value="Genomic_DNA"/>
</dbReference>